<evidence type="ECO:0000256" key="2">
    <source>
        <dbReference type="ARBA" id="ARBA00022741"/>
    </source>
</evidence>
<evidence type="ECO:0000313" key="12">
    <source>
        <dbReference type="EMBL" id="AVX05450.1"/>
    </source>
</evidence>
<dbReference type="PROSITE" id="PS00688">
    <property type="entry name" value="SIGMA54_INTERACT_3"/>
    <property type="match status" value="1"/>
</dbReference>
<evidence type="ECO:0000256" key="8">
    <source>
        <dbReference type="ARBA" id="ARBA00023163"/>
    </source>
</evidence>
<keyword evidence="5" id="KW-0805">Transcription regulation</keyword>
<proteinExistence type="predicted"/>
<dbReference type="InterPro" id="IPR003593">
    <property type="entry name" value="AAA+_ATPase"/>
</dbReference>
<evidence type="ECO:0000256" key="1">
    <source>
        <dbReference type="ARBA" id="ARBA00022553"/>
    </source>
</evidence>
<dbReference type="Gene3D" id="3.40.50.2300">
    <property type="match status" value="1"/>
</dbReference>
<keyword evidence="4" id="KW-0902">Two-component regulatory system</keyword>
<dbReference type="Pfam" id="PF25601">
    <property type="entry name" value="AAA_lid_14"/>
    <property type="match status" value="1"/>
</dbReference>
<dbReference type="Pfam" id="PF00158">
    <property type="entry name" value="Sigma54_activat"/>
    <property type="match status" value="1"/>
</dbReference>
<dbReference type="PANTHER" id="PTHR32071:SF57">
    <property type="entry name" value="C4-DICARBOXYLATE TRANSPORT TRANSCRIPTIONAL REGULATORY PROTEIN DCTD"/>
    <property type="match status" value="1"/>
</dbReference>
<dbReference type="InterPro" id="IPR027417">
    <property type="entry name" value="P-loop_NTPase"/>
</dbReference>
<dbReference type="GO" id="GO:0000160">
    <property type="term" value="P:phosphorelay signal transduction system"/>
    <property type="evidence" value="ECO:0007669"/>
    <property type="project" value="UniProtKB-KW"/>
</dbReference>
<dbReference type="InterPro" id="IPR001789">
    <property type="entry name" value="Sig_transdc_resp-reg_receiver"/>
</dbReference>
<sequence>MSEAEQKRRPFRALVIDDDKEMRLSLAHLLEAAGWRCELLSGPPQVEQKINQWQPDVILSDVRMPNGSGLDLLHLDQQTPPIVLISAHGDIPMAVEAMRAGAYSFLEKPFDPQRLLRILNNAAERHRLTQNTQRLQERLAKLSGIDRVLLGQSPQLQTVREQIIDFSSTPAPVLISGETGTGKELVARAIHDLSDRADQPFIAMNCATFEASSFERMVFGVQNESLGTFMQAEGGTLFLDEVASLSPDIQAKLLRAIEHREITPIGSDKPQSVDVRIVSASNENLDDAIAAGRFREDLFYRLSTVVIDLPNLRSRRDDIVLLMQHFLAHYAALYETTAPELDAEEIATLLAHDWPGNVRELRNVAERRVLSARRGGGSISTSMRLENDMGNVPETLREAVASFERSLIAKAIQTHQGRMDAVAEALGIGRRTLNEKIVKLNLDKSELL</sequence>
<dbReference type="InterPro" id="IPR025943">
    <property type="entry name" value="Sigma_54_int_dom_ATP-bd_2"/>
</dbReference>
<dbReference type="InterPro" id="IPR025944">
    <property type="entry name" value="Sigma_54_int_dom_CS"/>
</dbReference>
<feature type="domain" description="Response regulatory" evidence="11">
    <location>
        <begin position="12"/>
        <end position="123"/>
    </location>
</feature>
<dbReference type="PROSITE" id="PS50110">
    <property type="entry name" value="RESPONSE_REGULATORY"/>
    <property type="match status" value="1"/>
</dbReference>
<dbReference type="FunFam" id="3.40.50.300:FF:000006">
    <property type="entry name" value="DNA-binding transcriptional regulator NtrC"/>
    <property type="match status" value="1"/>
</dbReference>
<dbReference type="GO" id="GO:0043565">
    <property type="term" value="F:sequence-specific DNA binding"/>
    <property type="evidence" value="ECO:0007669"/>
    <property type="project" value="InterPro"/>
</dbReference>
<dbReference type="Pfam" id="PF02954">
    <property type="entry name" value="HTH_8"/>
    <property type="match status" value="1"/>
</dbReference>
<dbReference type="InterPro" id="IPR025662">
    <property type="entry name" value="Sigma_54_int_dom_ATP-bd_1"/>
</dbReference>
<dbReference type="InterPro" id="IPR009057">
    <property type="entry name" value="Homeodomain-like_sf"/>
</dbReference>
<dbReference type="STRING" id="1122213.GCA_000423365_00583"/>
<protein>
    <submittedName>
        <fullName evidence="12">Nitrogen regulation protein NR(I)</fullName>
    </submittedName>
</protein>
<evidence type="ECO:0000313" key="13">
    <source>
        <dbReference type="Proteomes" id="UP000258927"/>
    </source>
</evidence>
<dbReference type="EMBL" id="CP021330">
    <property type="protein sequence ID" value="AVX05450.1"/>
    <property type="molecule type" value="Genomic_DNA"/>
</dbReference>
<dbReference type="PROSITE" id="PS50045">
    <property type="entry name" value="SIGMA54_INTERACT_4"/>
    <property type="match status" value="1"/>
</dbReference>
<evidence type="ECO:0000256" key="4">
    <source>
        <dbReference type="ARBA" id="ARBA00023012"/>
    </source>
</evidence>
<dbReference type="SUPFAM" id="SSF52172">
    <property type="entry name" value="CheY-like"/>
    <property type="match status" value="1"/>
</dbReference>
<evidence type="ECO:0000259" key="10">
    <source>
        <dbReference type="PROSITE" id="PS50045"/>
    </source>
</evidence>
<dbReference type="PROSITE" id="PS00676">
    <property type="entry name" value="SIGMA54_INTERACT_2"/>
    <property type="match status" value="1"/>
</dbReference>
<evidence type="ECO:0000256" key="3">
    <source>
        <dbReference type="ARBA" id="ARBA00022840"/>
    </source>
</evidence>
<evidence type="ECO:0000259" key="11">
    <source>
        <dbReference type="PROSITE" id="PS50110"/>
    </source>
</evidence>
<dbReference type="GO" id="GO:0005524">
    <property type="term" value="F:ATP binding"/>
    <property type="evidence" value="ECO:0007669"/>
    <property type="project" value="UniProtKB-KW"/>
</dbReference>
<evidence type="ECO:0000256" key="5">
    <source>
        <dbReference type="ARBA" id="ARBA00023015"/>
    </source>
</evidence>
<keyword evidence="2" id="KW-0547">Nucleotide-binding</keyword>
<keyword evidence="1 9" id="KW-0597">Phosphoprotein</keyword>
<dbReference type="FunFam" id="3.40.50.2300:FF:000018">
    <property type="entry name" value="DNA-binding transcriptional regulator NtrC"/>
    <property type="match status" value="1"/>
</dbReference>
<evidence type="ECO:0000256" key="9">
    <source>
        <dbReference type="PROSITE-ProRule" id="PRU00169"/>
    </source>
</evidence>
<dbReference type="PRINTS" id="PR01590">
    <property type="entry name" value="HTHFIS"/>
</dbReference>
<keyword evidence="3" id="KW-0067">ATP-binding</keyword>
<dbReference type="InterPro" id="IPR002197">
    <property type="entry name" value="HTH_Fis"/>
</dbReference>
<dbReference type="AlphaFoldDB" id="A0A2R4MHH9"/>
<dbReference type="RefSeq" id="WP_117396338.1">
    <property type="nucleotide sequence ID" value="NZ_CP021330.1"/>
</dbReference>
<dbReference type="InterPro" id="IPR000641">
    <property type="entry name" value="CbxX/CfxQ"/>
</dbReference>
<keyword evidence="8" id="KW-0804">Transcription</keyword>
<keyword evidence="13" id="KW-1185">Reference proteome</keyword>
<organism evidence="12 13">
    <name type="scientific">Maritalea myrionectae</name>
    <dbReference type="NCBI Taxonomy" id="454601"/>
    <lineage>
        <taxon>Bacteria</taxon>
        <taxon>Pseudomonadati</taxon>
        <taxon>Pseudomonadota</taxon>
        <taxon>Alphaproteobacteria</taxon>
        <taxon>Hyphomicrobiales</taxon>
        <taxon>Devosiaceae</taxon>
        <taxon>Maritalea</taxon>
    </lineage>
</organism>
<keyword evidence="6" id="KW-0238">DNA-binding</keyword>
<dbReference type="Gene3D" id="1.10.10.60">
    <property type="entry name" value="Homeodomain-like"/>
    <property type="match status" value="1"/>
</dbReference>
<evidence type="ECO:0000256" key="6">
    <source>
        <dbReference type="ARBA" id="ARBA00023125"/>
    </source>
</evidence>
<gene>
    <name evidence="12" type="ORF">MXMO3_02942</name>
</gene>
<dbReference type="GO" id="GO:0006355">
    <property type="term" value="P:regulation of DNA-templated transcription"/>
    <property type="evidence" value="ECO:0007669"/>
    <property type="project" value="InterPro"/>
</dbReference>
<feature type="domain" description="Sigma-54 factor interaction" evidence="10">
    <location>
        <begin position="149"/>
        <end position="370"/>
    </location>
</feature>
<dbReference type="InterPro" id="IPR058031">
    <property type="entry name" value="AAA_lid_NorR"/>
</dbReference>
<dbReference type="PRINTS" id="PR00819">
    <property type="entry name" value="CBXCFQXSUPER"/>
</dbReference>
<keyword evidence="7" id="KW-0010">Activator</keyword>
<dbReference type="PROSITE" id="PS00675">
    <property type="entry name" value="SIGMA54_INTERACT_1"/>
    <property type="match status" value="1"/>
</dbReference>
<feature type="modified residue" description="4-aspartylphosphate" evidence="9">
    <location>
        <position position="61"/>
    </location>
</feature>
<dbReference type="InterPro" id="IPR011006">
    <property type="entry name" value="CheY-like_superfamily"/>
</dbReference>
<accession>A0A2R4MHH9</accession>
<dbReference type="Gene3D" id="1.10.8.60">
    <property type="match status" value="1"/>
</dbReference>
<dbReference type="Proteomes" id="UP000258927">
    <property type="component" value="Chromosome"/>
</dbReference>
<dbReference type="KEGG" id="mmyr:MXMO3_02942"/>
<dbReference type="CDD" id="cd00009">
    <property type="entry name" value="AAA"/>
    <property type="match status" value="1"/>
</dbReference>
<name>A0A2R4MHH9_9HYPH</name>
<dbReference type="InterPro" id="IPR002078">
    <property type="entry name" value="Sigma_54_int"/>
</dbReference>
<dbReference type="SUPFAM" id="SSF46689">
    <property type="entry name" value="Homeodomain-like"/>
    <property type="match status" value="1"/>
</dbReference>
<dbReference type="SMART" id="SM00448">
    <property type="entry name" value="REC"/>
    <property type="match status" value="1"/>
</dbReference>
<dbReference type="PANTHER" id="PTHR32071">
    <property type="entry name" value="TRANSCRIPTIONAL REGULATORY PROTEIN"/>
    <property type="match status" value="1"/>
</dbReference>
<dbReference type="Pfam" id="PF00072">
    <property type="entry name" value="Response_reg"/>
    <property type="match status" value="1"/>
</dbReference>
<dbReference type="SUPFAM" id="SSF52540">
    <property type="entry name" value="P-loop containing nucleoside triphosphate hydrolases"/>
    <property type="match status" value="1"/>
</dbReference>
<dbReference type="Gene3D" id="3.40.50.300">
    <property type="entry name" value="P-loop containing nucleotide triphosphate hydrolases"/>
    <property type="match status" value="1"/>
</dbReference>
<reference evidence="12 13" key="1">
    <citation type="submission" date="2017-05" db="EMBL/GenBank/DDBJ databases">
        <title>Genome Analysis of Maritalea myrionectae HL2708#5.</title>
        <authorList>
            <consortium name="Cotde Inc.-PKNU"/>
            <person name="Jang D."/>
            <person name="Oh H.-M."/>
        </authorList>
    </citation>
    <scope>NUCLEOTIDE SEQUENCE [LARGE SCALE GENOMIC DNA]</scope>
    <source>
        <strain evidence="12 13">HL2708#5</strain>
    </source>
</reference>
<dbReference type="SMART" id="SM00382">
    <property type="entry name" value="AAA"/>
    <property type="match status" value="1"/>
</dbReference>
<evidence type="ECO:0000256" key="7">
    <source>
        <dbReference type="ARBA" id="ARBA00023159"/>
    </source>
</evidence>